<keyword evidence="6 8" id="KW-0472">Membrane</keyword>
<dbReference type="Proteomes" id="UP001293593">
    <property type="component" value="Unassembled WGS sequence"/>
</dbReference>
<protein>
    <recommendedName>
        <fullName evidence="8">S-acyltransferase</fullName>
        <ecNumber evidence="8">2.3.1.225</ecNumber>
    </recommendedName>
    <alternativeName>
        <fullName evidence="8">Palmitoyltransferase</fullName>
    </alternativeName>
</protein>
<comment type="similarity">
    <text evidence="2 8">Belongs to the DHHC palmitoyltransferase family.</text>
</comment>
<dbReference type="PANTHER" id="PTHR12246">
    <property type="entry name" value="PALMITOYLTRANSFERASE ZDHHC16"/>
    <property type="match status" value="1"/>
</dbReference>
<proteinExistence type="inferred from homology"/>
<comment type="caution">
    <text evidence="8">Lacks conserved residue(s) required for the propagation of feature annotation.</text>
</comment>
<feature type="transmembrane region" description="Helical" evidence="8">
    <location>
        <begin position="24"/>
        <end position="48"/>
    </location>
</feature>
<keyword evidence="4 8" id="KW-0812">Transmembrane</keyword>
<dbReference type="EC" id="2.3.1.225" evidence="8"/>
<comment type="subcellular location">
    <subcellularLocation>
        <location evidence="1">Endomembrane system</location>
        <topology evidence="1">Multi-pass membrane protein</topology>
    </subcellularLocation>
</comment>
<sequence>MEQDDQDHHCMWINNCVGYWNYKAFFLLTLYATIASIHSTAIFISFVLQNDWDSLKGRSEILPFDSRRCDLEVPTVKYSRDDLFAGFWMGSFELANEVPCLTEGIH</sequence>
<evidence type="ECO:0000256" key="6">
    <source>
        <dbReference type="ARBA" id="ARBA00023136"/>
    </source>
</evidence>
<dbReference type="GO" id="GO:0012505">
    <property type="term" value="C:endomembrane system"/>
    <property type="evidence" value="ECO:0007669"/>
    <property type="project" value="UniProtKB-SubCell"/>
</dbReference>
<evidence type="ECO:0000256" key="5">
    <source>
        <dbReference type="ARBA" id="ARBA00022989"/>
    </source>
</evidence>
<keyword evidence="11" id="KW-1185">Reference proteome</keyword>
<keyword evidence="3 8" id="KW-0808">Transferase</keyword>
<dbReference type="GO" id="GO:0019706">
    <property type="term" value="F:protein-cysteine S-palmitoyltransferase activity"/>
    <property type="evidence" value="ECO:0007669"/>
    <property type="project" value="UniProtKB-EC"/>
</dbReference>
<evidence type="ECO:0000256" key="1">
    <source>
        <dbReference type="ARBA" id="ARBA00004127"/>
    </source>
</evidence>
<keyword evidence="7 8" id="KW-0012">Acyltransferase</keyword>
<organism evidence="10 11">
    <name type="scientific">Acacia crassicarpa</name>
    <name type="common">northern wattle</name>
    <dbReference type="NCBI Taxonomy" id="499986"/>
    <lineage>
        <taxon>Eukaryota</taxon>
        <taxon>Viridiplantae</taxon>
        <taxon>Streptophyta</taxon>
        <taxon>Embryophyta</taxon>
        <taxon>Tracheophyta</taxon>
        <taxon>Spermatophyta</taxon>
        <taxon>Magnoliopsida</taxon>
        <taxon>eudicotyledons</taxon>
        <taxon>Gunneridae</taxon>
        <taxon>Pentapetalae</taxon>
        <taxon>rosids</taxon>
        <taxon>fabids</taxon>
        <taxon>Fabales</taxon>
        <taxon>Fabaceae</taxon>
        <taxon>Caesalpinioideae</taxon>
        <taxon>mimosoid clade</taxon>
        <taxon>Acacieae</taxon>
        <taxon>Acacia</taxon>
    </lineage>
</organism>
<evidence type="ECO:0000259" key="9">
    <source>
        <dbReference type="Pfam" id="PF01529"/>
    </source>
</evidence>
<dbReference type="Pfam" id="PF01529">
    <property type="entry name" value="DHHC"/>
    <property type="match status" value="1"/>
</dbReference>
<dbReference type="EMBL" id="JAWXYG010000011">
    <property type="protein sequence ID" value="KAK4259791.1"/>
    <property type="molecule type" value="Genomic_DNA"/>
</dbReference>
<accession>A0AAE1IXL0</accession>
<evidence type="ECO:0000256" key="8">
    <source>
        <dbReference type="RuleBase" id="RU079119"/>
    </source>
</evidence>
<dbReference type="InterPro" id="IPR039859">
    <property type="entry name" value="PFA4/ZDH16/20/ERF2-like"/>
</dbReference>
<evidence type="ECO:0000256" key="3">
    <source>
        <dbReference type="ARBA" id="ARBA00022679"/>
    </source>
</evidence>
<feature type="domain" description="Palmitoyltransferase DHHC" evidence="9">
    <location>
        <begin position="5"/>
        <end position="52"/>
    </location>
</feature>
<evidence type="ECO:0000313" key="11">
    <source>
        <dbReference type="Proteomes" id="UP001293593"/>
    </source>
</evidence>
<comment type="caution">
    <text evidence="10">The sequence shown here is derived from an EMBL/GenBank/DDBJ whole genome shotgun (WGS) entry which is preliminary data.</text>
</comment>
<evidence type="ECO:0000313" key="10">
    <source>
        <dbReference type="EMBL" id="KAK4259791.1"/>
    </source>
</evidence>
<comment type="catalytic activity">
    <reaction evidence="8">
        <text>L-cysteinyl-[protein] + hexadecanoyl-CoA = S-hexadecanoyl-L-cysteinyl-[protein] + CoA</text>
        <dbReference type="Rhea" id="RHEA:36683"/>
        <dbReference type="Rhea" id="RHEA-COMP:10131"/>
        <dbReference type="Rhea" id="RHEA-COMP:11032"/>
        <dbReference type="ChEBI" id="CHEBI:29950"/>
        <dbReference type="ChEBI" id="CHEBI:57287"/>
        <dbReference type="ChEBI" id="CHEBI:57379"/>
        <dbReference type="ChEBI" id="CHEBI:74151"/>
        <dbReference type="EC" id="2.3.1.225"/>
    </reaction>
</comment>
<gene>
    <name evidence="10" type="ORF">QN277_006086</name>
</gene>
<dbReference type="InterPro" id="IPR001594">
    <property type="entry name" value="Palmitoyltrfase_DHHC"/>
</dbReference>
<evidence type="ECO:0000256" key="4">
    <source>
        <dbReference type="ARBA" id="ARBA00022692"/>
    </source>
</evidence>
<reference evidence="10" key="1">
    <citation type="submission" date="2023-10" db="EMBL/GenBank/DDBJ databases">
        <title>Chromosome-level genome of the transformable northern wattle, Acacia crassicarpa.</title>
        <authorList>
            <person name="Massaro I."/>
            <person name="Sinha N.R."/>
            <person name="Poethig S."/>
            <person name="Leichty A.R."/>
        </authorList>
    </citation>
    <scope>NUCLEOTIDE SEQUENCE</scope>
    <source>
        <strain evidence="10">Acra3RX</strain>
        <tissue evidence="10">Leaf</tissue>
    </source>
</reference>
<dbReference type="AlphaFoldDB" id="A0AAE1IXL0"/>
<keyword evidence="5 8" id="KW-1133">Transmembrane helix</keyword>
<evidence type="ECO:0000256" key="7">
    <source>
        <dbReference type="ARBA" id="ARBA00023315"/>
    </source>
</evidence>
<comment type="domain">
    <text evidence="8">The DHHC domain is required for palmitoyltransferase activity.</text>
</comment>
<evidence type="ECO:0000256" key="2">
    <source>
        <dbReference type="ARBA" id="ARBA00008574"/>
    </source>
</evidence>
<name>A0AAE1IXL0_9FABA</name>
<dbReference type="PROSITE" id="PS50216">
    <property type="entry name" value="DHHC"/>
    <property type="match status" value="1"/>
</dbReference>